<dbReference type="Proteomes" id="UP000256845">
    <property type="component" value="Unassembled WGS sequence"/>
</dbReference>
<accession>A0A3D9HF63</accession>
<reference evidence="2 3" key="1">
    <citation type="submission" date="2018-07" db="EMBL/GenBank/DDBJ databases">
        <title>Genomic Encyclopedia of Type Strains, Phase III (KMG-III): the genomes of soil and plant-associated and newly described type strains.</title>
        <authorList>
            <person name="Whitman W."/>
        </authorList>
    </citation>
    <scope>NUCLEOTIDE SEQUENCE [LARGE SCALE GENOMIC DNA]</scope>
    <source>
        <strain evidence="2 3">CECT 8488</strain>
    </source>
</reference>
<sequence>MSDNGSSISGPRGLQTPAVSPQKVTDRPQTSGGRTAARAARPDQEEQTDLDNAFGRLDTLLARDDGGEPRSDVPTRGFYLNILV</sequence>
<comment type="caution">
    <text evidence="2">The sequence shown here is derived from an EMBL/GenBank/DDBJ whole genome shotgun (WGS) entry which is preliminary data.</text>
</comment>
<dbReference type="AlphaFoldDB" id="A0A3D9HF63"/>
<evidence type="ECO:0000313" key="3">
    <source>
        <dbReference type="Proteomes" id="UP000256845"/>
    </source>
</evidence>
<evidence type="ECO:0000313" key="2">
    <source>
        <dbReference type="EMBL" id="RED48132.1"/>
    </source>
</evidence>
<dbReference type="RefSeq" id="WP_115937751.1">
    <property type="nucleotide sequence ID" value="NZ_QRDW01000008.1"/>
</dbReference>
<name>A0A3D9HF63_9PROT</name>
<gene>
    <name evidence="2" type="ORF">DFP90_108151</name>
</gene>
<protein>
    <submittedName>
        <fullName evidence="2">Uncharacterized protein</fullName>
    </submittedName>
</protein>
<organism evidence="2 3">
    <name type="scientific">Aestuariispira insulae</name>
    <dbReference type="NCBI Taxonomy" id="1461337"/>
    <lineage>
        <taxon>Bacteria</taxon>
        <taxon>Pseudomonadati</taxon>
        <taxon>Pseudomonadota</taxon>
        <taxon>Alphaproteobacteria</taxon>
        <taxon>Rhodospirillales</taxon>
        <taxon>Kiloniellaceae</taxon>
        <taxon>Aestuariispira</taxon>
    </lineage>
</organism>
<feature type="region of interest" description="Disordered" evidence="1">
    <location>
        <begin position="1"/>
        <end position="51"/>
    </location>
</feature>
<keyword evidence="3" id="KW-1185">Reference proteome</keyword>
<evidence type="ECO:0000256" key="1">
    <source>
        <dbReference type="SAM" id="MobiDB-lite"/>
    </source>
</evidence>
<dbReference type="EMBL" id="QRDW01000008">
    <property type="protein sequence ID" value="RED48132.1"/>
    <property type="molecule type" value="Genomic_DNA"/>
</dbReference>
<feature type="compositionally biased region" description="Polar residues" evidence="1">
    <location>
        <begin position="17"/>
        <end position="33"/>
    </location>
</feature>
<dbReference type="OrthoDB" id="10014931at2"/>
<proteinExistence type="predicted"/>